<dbReference type="RefSeq" id="WP_381221021.1">
    <property type="nucleotide sequence ID" value="NZ_JBHSPC010000167.1"/>
</dbReference>
<comment type="caution">
    <text evidence="1">The sequence shown here is derived from an EMBL/GenBank/DDBJ whole genome shotgun (WGS) entry which is preliminary data.</text>
</comment>
<organism evidence="1 2">
    <name type="scientific">Streptomyces incanus</name>
    <dbReference type="NCBI Taxonomy" id="887453"/>
    <lineage>
        <taxon>Bacteria</taxon>
        <taxon>Bacillati</taxon>
        <taxon>Actinomycetota</taxon>
        <taxon>Actinomycetes</taxon>
        <taxon>Kitasatosporales</taxon>
        <taxon>Streptomycetaceae</taxon>
        <taxon>Streptomyces</taxon>
    </lineage>
</organism>
<name>A0ABW0Y4V7_9ACTN</name>
<dbReference type="Proteomes" id="UP001596183">
    <property type="component" value="Unassembled WGS sequence"/>
</dbReference>
<reference evidence="2" key="1">
    <citation type="journal article" date="2019" name="Int. J. Syst. Evol. Microbiol.">
        <title>The Global Catalogue of Microorganisms (GCM) 10K type strain sequencing project: providing services to taxonomists for standard genome sequencing and annotation.</title>
        <authorList>
            <consortium name="The Broad Institute Genomics Platform"/>
            <consortium name="The Broad Institute Genome Sequencing Center for Infectious Disease"/>
            <person name="Wu L."/>
            <person name="Ma J."/>
        </authorList>
    </citation>
    <scope>NUCLEOTIDE SEQUENCE [LARGE SCALE GENOMIC DNA]</scope>
    <source>
        <strain evidence="2">JCM 13852</strain>
    </source>
</reference>
<gene>
    <name evidence="1" type="ORF">ACFP2V_37835</name>
</gene>
<keyword evidence="2" id="KW-1185">Reference proteome</keyword>
<dbReference type="EMBL" id="JBHSPC010000167">
    <property type="protein sequence ID" value="MFC5675610.1"/>
    <property type="molecule type" value="Genomic_DNA"/>
</dbReference>
<sequence length="92" mass="9696">MGGAGTPVPHWNTVTTGSDDLCTAHSDIRLTGTSVSVPFAAKSVQTLRLDGVTVQPARPRRPLAVRPRRPLAVRPPAYTIGAGRADRAAVTR</sequence>
<proteinExistence type="predicted"/>
<evidence type="ECO:0000313" key="2">
    <source>
        <dbReference type="Proteomes" id="UP001596183"/>
    </source>
</evidence>
<protein>
    <submittedName>
        <fullName evidence="1">Uncharacterized protein</fullName>
    </submittedName>
</protein>
<evidence type="ECO:0000313" key="1">
    <source>
        <dbReference type="EMBL" id="MFC5675610.1"/>
    </source>
</evidence>
<accession>A0ABW0Y4V7</accession>